<sequence>MIWTPRVPRSELRYEPYLGNVWRLIEGQYRPATRKITDSVAEQSRLETLLDATKPTIPEECAHLDYQFSTPFRYGCYPRDSRFRRAGPTPGVYYAAEDPLTAAIESAWGSVAFFRASPATPLPTIPRACSAILAEIRAPVALDLTAPDNAALGRWTDPVDYGDCLDLADQARARGGEAIRYTSVRDPLARANVAVLTCAAFARPEPLTSQTWHLHLTGDRVVLTNESLRQTQEYRVGAQALEPA</sequence>
<protein>
    <recommendedName>
        <fullName evidence="1">RES domain-containing protein</fullName>
    </recommendedName>
</protein>
<dbReference type="EMBL" id="QEYD01000013">
    <property type="protein sequence ID" value="PWE27054.1"/>
    <property type="molecule type" value="Genomic_DNA"/>
</dbReference>
<reference evidence="2 3" key="1">
    <citation type="submission" date="2018-05" db="EMBL/GenBank/DDBJ databases">
        <title>Pararhodobacter marina sp. nov., isolated from deep-sea water of the Indian Ocean.</title>
        <authorList>
            <person name="Lai Q.Sr."/>
            <person name="Liu X."/>
            <person name="Shao Z."/>
        </authorList>
    </citation>
    <scope>NUCLEOTIDE SEQUENCE [LARGE SCALE GENOMIC DNA]</scope>
    <source>
        <strain evidence="2 3">CIC4N-9</strain>
    </source>
</reference>
<evidence type="ECO:0000259" key="1">
    <source>
        <dbReference type="SMART" id="SM00953"/>
    </source>
</evidence>
<dbReference type="InterPro" id="IPR014914">
    <property type="entry name" value="RES_dom"/>
</dbReference>
<dbReference type="Pfam" id="PF08808">
    <property type="entry name" value="RES"/>
    <property type="match status" value="1"/>
</dbReference>
<gene>
    <name evidence="2" type="ORF">C4N9_18795</name>
</gene>
<dbReference type="SMART" id="SM00953">
    <property type="entry name" value="RES"/>
    <property type="match status" value="1"/>
</dbReference>
<keyword evidence="3" id="KW-1185">Reference proteome</keyword>
<comment type="caution">
    <text evidence="2">The sequence shown here is derived from an EMBL/GenBank/DDBJ whole genome shotgun (WGS) entry which is preliminary data.</text>
</comment>
<evidence type="ECO:0000313" key="3">
    <source>
        <dbReference type="Proteomes" id="UP000244940"/>
    </source>
</evidence>
<name>A0A2U2C5I4_9RHOB</name>
<dbReference type="AlphaFoldDB" id="A0A2U2C5I4"/>
<organism evidence="2 3">
    <name type="scientific">Pararhodobacter marinus</name>
    <dbReference type="NCBI Taxonomy" id="2184063"/>
    <lineage>
        <taxon>Bacteria</taxon>
        <taxon>Pseudomonadati</taxon>
        <taxon>Pseudomonadota</taxon>
        <taxon>Alphaproteobacteria</taxon>
        <taxon>Rhodobacterales</taxon>
        <taxon>Paracoccaceae</taxon>
        <taxon>Pararhodobacter</taxon>
    </lineage>
</organism>
<feature type="domain" description="RES" evidence="1">
    <location>
        <begin position="71"/>
        <end position="207"/>
    </location>
</feature>
<proteinExistence type="predicted"/>
<accession>A0A2U2C5I4</accession>
<dbReference type="Proteomes" id="UP000244940">
    <property type="component" value="Unassembled WGS sequence"/>
</dbReference>
<dbReference type="OrthoDB" id="7300555at2"/>
<evidence type="ECO:0000313" key="2">
    <source>
        <dbReference type="EMBL" id="PWE27054.1"/>
    </source>
</evidence>